<gene>
    <name evidence="2" type="ORF">BDV33DRAFT_177533</name>
</gene>
<reference evidence="2 3" key="1">
    <citation type="submission" date="2019-04" db="EMBL/GenBank/DDBJ databases">
        <title>Fungal friends and foes A comparative genomics study of 23 Aspergillus species from section Flavi.</title>
        <authorList>
            <consortium name="DOE Joint Genome Institute"/>
            <person name="Kjaerbolling I."/>
            <person name="Vesth T.C."/>
            <person name="Frisvad J.C."/>
            <person name="Nybo J.L."/>
            <person name="Theobald S."/>
            <person name="Kildgaard S."/>
            <person name="Petersen T.I."/>
            <person name="Kuo A."/>
            <person name="Sato A."/>
            <person name="Lyhne E.K."/>
            <person name="Kogle M.E."/>
            <person name="Wiebenga A."/>
            <person name="Kun R.S."/>
            <person name="Lubbers R.J."/>
            <person name="Makela M.R."/>
            <person name="Barry K."/>
            <person name="Chovatia M."/>
            <person name="Clum A."/>
            <person name="Daum C."/>
            <person name="Haridas S."/>
            <person name="He G."/>
            <person name="LaButti K."/>
            <person name="Lipzen A."/>
            <person name="Mondo S."/>
            <person name="Pangilinan J."/>
            <person name="Riley R."/>
            <person name="Salamov A."/>
            <person name="Simmons B.A."/>
            <person name="Magnuson J.K."/>
            <person name="Henrissat B."/>
            <person name="Mortensen U.H."/>
            <person name="Larsen T.O."/>
            <person name="De vries R.P."/>
            <person name="Grigoriev I.V."/>
            <person name="Machida M."/>
            <person name="Baker S.E."/>
            <person name="Andersen M.R."/>
        </authorList>
    </citation>
    <scope>NUCLEOTIDE SEQUENCE [LARGE SCALE GENOMIC DNA]</scope>
    <source>
        <strain evidence="2 3">CBS 126849</strain>
    </source>
</reference>
<dbReference type="EMBL" id="ML733467">
    <property type="protein sequence ID" value="KAB8217206.1"/>
    <property type="molecule type" value="Genomic_DNA"/>
</dbReference>
<keyword evidence="1" id="KW-0472">Membrane</keyword>
<feature type="transmembrane region" description="Helical" evidence="1">
    <location>
        <begin position="7"/>
        <end position="26"/>
    </location>
</feature>
<accession>A0A5N6EHW5</accession>
<dbReference type="AlphaFoldDB" id="A0A5N6EHW5"/>
<keyword evidence="3" id="KW-1185">Reference proteome</keyword>
<evidence type="ECO:0000313" key="3">
    <source>
        <dbReference type="Proteomes" id="UP000326799"/>
    </source>
</evidence>
<keyword evidence="1" id="KW-0812">Transmembrane</keyword>
<evidence type="ECO:0000313" key="2">
    <source>
        <dbReference type="EMBL" id="KAB8217206.1"/>
    </source>
</evidence>
<proteinExistence type="predicted"/>
<protein>
    <submittedName>
        <fullName evidence="2">Uncharacterized protein</fullName>
    </submittedName>
</protein>
<sequence length="56" mass="5917">MLDEEKVFLGSVSTASSLVGLAGWWIHKCPLTVNSLAPIPKALVPGPGLRQSTTEL</sequence>
<evidence type="ECO:0000256" key="1">
    <source>
        <dbReference type="SAM" id="Phobius"/>
    </source>
</evidence>
<name>A0A5N6EHW5_9EURO</name>
<keyword evidence="1" id="KW-1133">Transmembrane helix</keyword>
<organism evidence="2 3">
    <name type="scientific">Aspergillus novoparasiticus</name>
    <dbReference type="NCBI Taxonomy" id="986946"/>
    <lineage>
        <taxon>Eukaryota</taxon>
        <taxon>Fungi</taxon>
        <taxon>Dikarya</taxon>
        <taxon>Ascomycota</taxon>
        <taxon>Pezizomycotina</taxon>
        <taxon>Eurotiomycetes</taxon>
        <taxon>Eurotiomycetidae</taxon>
        <taxon>Eurotiales</taxon>
        <taxon>Aspergillaceae</taxon>
        <taxon>Aspergillus</taxon>
        <taxon>Aspergillus subgen. Circumdati</taxon>
    </lineage>
</organism>
<dbReference type="Proteomes" id="UP000326799">
    <property type="component" value="Unassembled WGS sequence"/>
</dbReference>